<protein>
    <submittedName>
        <fullName evidence="2">UDP-2,3-diacylglucosamine pyrophosphatase LpxH</fullName>
    </submittedName>
</protein>
<evidence type="ECO:0000313" key="3">
    <source>
        <dbReference type="Proteomes" id="UP001247620"/>
    </source>
</evidence>
<dbReference type="SUPFAM" id="SSF56300">
    <property type="entry name" value="Metallo-dependent phosphatases"/>
    <property type="match status" value="1"/>
</dbReference>
<name>A0ABU1TCQ5_9SPHI</name>
<feature type="transmembrane region" description="Helical" evidence="1">
    <location>
        <begin position="324"/>
        <end position="343"/>
    </location>
</feature>
<dbReference type="PANTHER" id="PTHR34990">
    <property type="entry name" value="UDP-2,3-DIACYLGLUCOSAMINE HYDROLASE-RELATED"/>
    <property type="match status" value="1"/>
</dbReference>
<reference evidence="2 3" key="1">
    <citation type="submission" date="2023-07" db="EMBL/GenBank/DDBJ databases">
        <title>Sorghum-associated microbial communities from plants grown in Nebraska, USA.</title>
        <authorList>
            <person name="Schachtman D."/>
        </authorList>
    </citation>
    <scope>NUCLEOTIDE SEQUENCE [LARGE SCALE GENOMIC DNA]</scope>
    <source>
        <strain evidence="2 3">3262</strain>
    </source>
</reference>
<evidence type="ECO:0000313" key="2">
    <source>
        <dbReference type="EMBL" id="MDR6943142.1"/>
    </source>
</evidence>
<comment type="caution">
    <text evidence="2">The sequence shown here is derived from an EMBL/GenBank/DDBJ whole genome shotgun (WGS) entry which is preliminary data.</text>
</comment>
<feature type="transmembrane region" description="Helical" evidence="1">
    <location>
        <begin position="358"/>
        <end position="378"/>
    </location>
</feature>
<sequence>MQESGTREFNFPPNNYGTPLIEINSDGKAIFVISDLHLAAGINTNNNYEGTENFFADQSFVRFIDHLEKKSDPAKALLIINGDFIDFLRICNFPVVDKDFSDWGEMLHIVGVIKTQQELRDSIIKKEKTFGMRTNDYKSVWKLHVCMSGHKALFERLALWIYHGNELIITKGNHDLEWYWKPVQNYLQYYLAKLLSQKLQLSTAGLLPAIISHTTFADHSVIIDKKIYVEHGHCYENTTAVKGNVLSDNKQELNLPFGSFFNRYLINKIELVYPFIDNVRPRENILLVLFRERFPLALKMVFCYVPFTILLIPKKMWWEVFKYAITFFLIIVLPLAITGYAVYRSLPKGPVINDSSWILQQILNLGKNLGFLFLSYLLGRLMTLVKLSPPASFVTYAEGVLNGNAELEVVTFGHTHNPEQRNINGKWYLNTGTWMPVFEASSADIRIDKTYTFLHFDYNSAKQLQIYPLQRWNDEALRDDDLPLIEKN</sequence>
<dbReference type="EMBL" id="JAVDUU010000003">
    <property type="protein sequence ID" value="MDR6943142.1"/>
    <property type="molecule type" value="Genomic_DNA"/>
</dbReference>
<gene>
    <name evidence="2" type="ORF">J2W55_002995</name>
</gene>
<dbReference type="InterPro" id="IPR029052">
    <property type="entry name" value="Metallo-depent_PP-like"/>
</dbReference>
<dbReference type="RefSeq" id="WP_310096884.1">
    <property type="nucleotide sequence ID" value="NZ_JAVDUU010000003.1"/>
</dbReference>
<evidence type="ECO:0000256" key="1">
    <source>
        <dbReference type="SAM" id="Phobius"/>
    </source>
</evidence>
<feature type="transmembrane region" description="Helical" evidence="1">
    <location>
        <begin position="294"/>
        <end position="312"/>
    </location>
</feature>
<organism evidence="2 3">
    <name type="scientific">Mucilaginibacter pocheonensis</name>
    <dbReference type="NCBI Taxonomy" id="398050"/>
    <lineage>
        <taxon>Bacteria</taxon>
        <taxon>Pseudomonadati</taxon>
        <taxon>Bacteroidota</taxon>
        <taxon>Sphingobacteriia</taxon>
        <taxon>Sphingobacteriales</taxon>
        <taxon>Sphingobacteriaceae</taxon>
        <taxon>Mucilaginibacter</taxon>
    </lineage>
</organism>
<keyword evidence="1" id="KW-0472">Membrane</keyword>
<accession>A0ABU1TCQ5</accession>
<proteinExistence type="predicted"/>
<keyword evidence="3" id="KW-1185">Reference proteome</keyword>
<keyword evidence="1" id="KW-1133">Transmembrane helix</keyword>
<dbReference type="PANTHER" id="PTHR34990:SF2">
    <property type="entry name" value="BLL8164 PROTEIN"/>
    <property type="match status" value="1"/>
</dbReference>
<dbReference type="InterPro" id="IPR043461">
    <property type="entry name" value="LpxH-like"/>
</dbReference>
<keyword evidence="1" id="KW-0812">Transmembrane</keyword>
<dbReference type="Gene3D" id="3.60.21.10">
    <property type="match status" value="1"/>
</dbReference>
<dbReference type="Proteomes" id="UP001247620">
    <property type="component" value="Unassembled WGS sequence"/>
</dbReference>